<accession>A0A8J4PSZ9</accession>
<gene>
    <name evidence="2" type="ORF">CYY_005749</name>
</gene>
<name>A0A8J4PSZ9_9MYCE</name>
<proteinExistence type="predicted"/>
<evidence type="ECO:0000313" key="3">
    <source>
        <dbReference type="Proteomes" id="UP000695562"/>
    </source>
</evidence>
<feature type="signal peptide" evidence="1">
    <location>
        <begin position="1"/>
        <end position="19"/>
    </location>
</feature>
<dbReference type="EMBL" id="AJWJ01000238">
    <property type="protein sequence ID" value="KAF2072927.1"/>
    <property type="molecule type" value="Genomic_DNA"/>
</dbReference>
<organism evidence="2 3">
    <name type="scientific">Polysphondylium violaceum</name>
    <dbReference type="NCBI Taxonomy" id="133409"/>
    <lineage>
        <taxon>Eukaryota</taxon>
        <taxon>Amoebozoa</taxon>
        <taxon>Evosea</taxon>
        <taxon>Eumycetozoa</taxon>
        <taxon>Dictyostelia</taxon>
        <taxon>Dictyosteliales</taxon>
        <taxon>Dictyosteliaceae</taxon>
        <taxon>Polysphondylium</taxon>
    </lineage>
</organism>
<protein>
    <recommendedName>
        <fullName evidence="4">Carbohydrate binding domain-containing protein</fullName>
    </recommendedName>
</protein>
<evidence type="ECO:0000256" key="1">
    <source>
        <dbReference type="SAM" id="SignalP"/>
    </source>
</evidence>
<reference evidence="2" key="1">
    <citation type="submission" date="2020-01" db="EMBL/GenBank/DDBJ databases">
        <title>Development of genomics and gene disruption for Polysphondylium violaceum indicates a role for the polyketide synthase stlB in stalk morphogenesis.</title>
        <authorList>
            <person name="Narita B."/>
            <person name="Kawabe Y."/>
            <person name="Kin K."/>
            <person name="Saito T."/>
            <person name="Gibbs R."/>
            <person name="Kuspa A."/>
            <person name="Muzny D."/>
            <person name="Queller D."/>
            <person name="Richards S."/>
            <person name="Strassman J."/>
            <person name="Sucgang R."/>
            <person name="Worley K."/>
            <person name="Schaap P."/>
        </authorList>
    </citation>
    <scope>NUCLEOTIDE SEQUENCE</scope>
    <source>
        <strain evidence="2">QSvi11</strain>
    </source>
</reference>
<sequence length="399" mass="46342">MKRIVSIFFFFLLVCYSFAQNPFKFYLDYGCKYVSNIPDAFKNVSVEEYKATSNSSNGMIPINVTIDADHYGYEKLYLHLTKEFLPPVFFEFQNEKYNVTIETMECAFLPDQITTFDSTPTPIYFYSYRAKKGDIFYVEINFKIDKNKEYIVDIDDNGLFKPIQVVVPRERFFTSIYLHPVKSLESAWGAPYYETHTEYQKSYIHQFSCTRNYTHQLFTECSIQGKNLVDFSFNGKFGSHHVESSQGDLDSANVLIRGLLSAKQSYPITIGDGHRSYGTFDFYPKPIVENYIKDIEYGTIYGSFLDAVSEIDITICYRGKYQAKFNYHQKISKNLGVEEYIDLTLPYGNQVCSIELVYHDLLGNPLSHRIYPQDESISSTTKPTFFLISMLFSLIFLIL</sequence>
<keyword evidence="1" id="KW-0732">Signal</keyword>
<feature type="chain" id="PRO_5035243680" description="Carbohydrate binding domain-containing protein" evidence="1">
    <location>
        <begin position="20"/>
        <end position="399"/>
    </location>
</feature>
<evidence type="ECO:0000313" key="2">
    <source>
        <dbReference type="EMBL" id="KAF2072927.1"/>
    </source>
</evidence>
<dbReference type="AlphaFoldDB" id="A0A8J4PSZ9"/>
<evidence type="ECO:0008006" key="4">
    <source>
        <dbReference type="Google" id="ProtNLM"/>
    </source>
</evidence>
<keyword evidence="3" id="KW-1185">Reference proteome</keyword>
<comment type="caution">
    <text evidence="2">The sequence shown here is derived from an EMBL/GenBank/DDBJ whole genome shotgun (WGS) entry which is preliminary data.</text>
</comment>
<dbReference type="Proteomes" id="UP000695562">
    <property type="component" value="Unassembled WGS sequence"/>
</dbReference>